<evidence type="ECO:0000256" key="6">
    <source>
        <dbReference type="ARBA" id="ARBA00022723"/>
    </source>
</evidence>
<evidence type="ECO:0000256" key="3">
    <source>
        <dbReference type="ARBA" id="ARBA00008636"/>
    </source>
</evidence>
<dbReference type="AlphaFoldDB" id="A0A6N7RPF3"/>
<accession>A0A6N7RPF3</accession>
<dbReference type="Proteomes" id="UP000438093">
    <property type="component" value="Unassembled WGS sequence"/>
</dbReference>
<evidence type="ECO:0000256" key="7">
    <source>
        <dbReference type="ARBA" id="ARBA00023004"/>
    </source>
</evidence>
<dbReference type="SUPFAM" id="SSF143548">
    <property type="entry name" value="Serine metabolism enzymes domain"/>
    <property type="match status" value="1"/>
</dbReference>
<dbReference type="GO" id="GO:0046872">
    <property type="term" value="F:metal ion binding"/>
    <property type="evidence" value="ECO:0007669"/>
    <property type="project" value="UniProtKB-KW"/>
</dbReference>
<dbReference type="NCBIfam" id="TIGR00719">
    <property type="entry name" value="sda_beta"/>
    <property type="match status" value="1"/>
</dbReference>
<dbReference type="EMBL" id="VTFY01000008">
    <property type="protein sequence ID" value="MRX82932.1"/>
    <property type="molecule type" value="Genomic_DNA"/>
</dbReference>
<protein>
    <recommendedName>
        <fullName evidence="11">L-serine dehydratase</fullName>
        <ecNumber evidence="11">4.3.1.17</ecNumber>
    </recommendedName>
</protein>
<comment type="catalytic activity">
    <reaction evidence="10 11">
        <text>L-serine = pyruvate + NH4(+)</text>
        <dbReference type="Rhea" id="RHEA:19169"/>
        <dbReference type="ChEBI" id="CHEBI:15361"/>
        <dbReference type="ChEBI" id="CHEBI:28938"/>
        <dbReference type="ChEBI" id="CHEBI:33384"/>
        <dbReference type="EC" id="4.3.1.17"/>
    </reaction>
</comment>
<evidence type="ECO:0000313" key="13">
    <source>
        <dbReference type="EMBL" id="MRX82932.1"/>
    </source>
</evidence>
<organism evidence="13 14">
    <name type="scientific">Eggerthella guodeyinii</name>
    <dbReference type="NCBI Taxonomy" id="2690837"/>
    <lineage>
        <taxon>Bacteria</taxon>
        <taxon>Bacillati</taxon>
        <taxon>Actinomycetota</taxon>
        <taxon>Coriobacteriia</taxon>
        <taxon>Eggerthellales</taxon>
        <taxon>Eggerthellaceae</taxon>
        <taxon>Eggerthella</taxon>
    </lineage>
</organism>
<comment type="caution">
    <text evidence="13">The sequence shown here is derived from an EMBL/GenBank/DDBJ whole genome shotgun (WGS) entry which is preliminary data.</text>
</comment>
<comment type="similarity">
    <text evidence="3 11">Belongs to the iron-sulfur dependent L-serine dehydratase family.</text>
</comment>
<evidence type="ECO:0000256" key="2">
    <source>
        <dbReference type="ARBA" id="ARBA00004742"/>
    </source>
</evidence>
<evidence type="ECO:0000256" key="11">
    <source>
        <dbReference type="RuleBase" id="RU366059"/>
    </source>
</evidence>
<dbReference type="PANTHER" id="PTHR30182:SF1">
    <property type="entry name" value="L-SERINE DEHYDRATASE 1"/>
    <property type="match status" value="1"/>
</dbReference>
<sequence length="536" mass="55352">MKTLGLTDIIGPIMVGPSSSHTAGALRIAYMARRLCLAEPKTVEFRLLGSFAHTLTGHGTDKALVAGMLGLATDDLRIRDSFDLAREAGLAFSFVTLPDAEYDHPNTIDVRIVDAAGNAMDVRGESIGGGAAVIRKIDDIDVRITGESASIVVRQRDEKGVLAHIAQSISDEGVNIATTRMYRERKGDTAYTVLETDQAVGAEAKAAIEDHPAIYDVRIIPGDARADVERVAVPDVAAALQRFADLDFGNGAALLAYCEEHGATLSEAFLAREAALAASLGYADGATTYLREALAVMRCAARRPIDEALPSMGGLIGGEARKLADLHERGGELCDDQLSCAIAYAMAVLETNASMGRIVAAPTAGSAGVLPGVLLAMQRTRGYGDDDLARGLAAAAAIGYLITRNATVSGAEGGCQAEVGSAAAMAAAASVELMGGTPAQCFAAASNALTNMMGLVCDPIAGLVEEPCQKRNAAGAAVALVSAQIALAGIGNLVDFDQTVEAMRKVGRTLPFELRESALGGIAAAPTACAYCPDCA</sequence>
<comment type="cofactor">
    <cofactor evidence="1 11">
        <name>[4Fe-4S] cluster</name>
        <dbReference type="ChEBI" id="CHEBI:49883"/>
    </cofactor>
</comment>
<dbReference type="InterPro" id="IPR005131">
    <property type="entry name" value="Ser_deHydtase_bsu"/>
</dbReference>
<dbReference type="RefSeq" id="WP_154333769.1">
    <property type="nucleotide sequence ID" value="NZ_VTFY01000008.1"/>
</dbReference>
<dbReference type="InterPro" id="IPR004642">
    <property type="entry name" value="Ser_deHydtase_asu"/>
</dbReference>
<dbReference type="EC" id="4.3.1.17" evidence="11"/>
<dbReference type="InterPro" id="IPR051318">
    <property type="entry name" value="Fe-S_L-Ser"/>
</dbReference>
<dbReference type="Pfam" id="PF03315">
    <property type="entry name" value="SDH_beta"/>
    <property type="match status" value="1"/>
</dbReference>
<name>A0A6N7RPF3_9ACTN</name>
<feature type="domain" description="ACT" evidence="12">
    <location>
        <begin position="150"/>
        <end position="222"/>
    </location>
</feature>
<reference evidence="14" key="1">
    <citation type="submission" date="2019-08" db="EMBL/GenBank/DDBJ databases">
        <title>Arthrobacter sp. nov., isolated from plateau pika and Tibetan wild ass.</title>
        <authorList>
            <person name="Ge Y."/>
        </authorList>
    </citation>
    <scope>NUCLEOTIDE SEQUENCE [LARGE SCALE GENOMIC DNA]</scope>
    <source>
        <strain evidence="14">HF-4214</strain>
    </source>
</reference>
<keyword evidence="4 11" id="KW-0312">Gluconeogenesis</keyword>
<dbReference type="Pfam" id="PF03313">
    <property type="entry name" value="SDH_alpha"/>
    <property type="match status" value="1"/>
</dbReference>
<keyword evidence="14" id="KW-1185">Reference proteome</keyword>
<dbReference type="InterPro" id="IPR004643">
    <property type="entry name" value="Fe-S_L-Ser_bsu"/>
</dbReference>
<dbReference type="InterPro" id="IPR029009">
    <property type="entry name" value="ASB_dom_sf"/>
</dbReference>
<dbReference type="PANTHER" id="PTHR30182">
    <property type="entry name" value="L-SERINE DEHYDRATASE"/>
    <property type="match status" value="1"/>
</dbReference>
<evidence type="ECO:0000256" key="4">
    <source>
        <dbReference type="ARBA" id="ARBA00022432"/>
    </source>
</evidence>
<evidence type="ECO:0000256" key="5">
    <source>
        <dbReference type="ARBA" id="ARBA00022485"/>
    </source>
</evidence>
<keyword evidence="7 11" id="KW-0408">Iron</keyword>
<evidence type="ECO:0000313" key="14">
    <source>
        <dbReference type="Proteomes" id="UP000438093"/>
    </source>
</evidence>
<evidence type="ECO:0000256" key="8">
    <source>
        <dbReference type="ARBA" id="ARBA00023014"/>
    </source>
</evidence>
<keyword evidence="9 11" id="KW-0456">Lyase</keyword>
<evidence type="ECO:0000259" key="12">
    <source>
        <dbReference type="PROSITE" id="PS51671"/>
    </source>
</evidence>
<dbReference type="CDD" id="cd04903">
    <property type="entry name" value="ACT_LSD"/>
    <property type="match status" value="1"/>
</dbReference>
<dbReference type="InterPro" id="IPR002912">
    <property type="entry name" value="ACT_dom"/>
</dbReference>
<dbReference type="InterPro" id="IPR045865">
    <property type="entry name" value="ACT-like_dom_sf"/>
</dbReference>
<dbReference type="SUPFAM" id="SSF55021">
    <property type="entry name" value="ACT-like"/>
    <property type="match status" value="1"/>
</dbReference>
<dbReference type="NCBIfam" id="TIGR00718">
    <property type="entry name" value="sda_alpha"/>
    <property type="match status" value="1"/>
</dbReference>
<keyword evidence="5 11" id="KW-0004">4Fe-4S</keyword>
<dbReference type="Gene3D" id="3.30.70.260">
    <property type="match status" value="1"/>
</dbReference>
<proteinExistence type="inferred from homology"/>
<evidence type="ECO:0000256" key="10">
    <source>
        <dbReference type="ARBA" id="ARBA00049406"/>
    </source>
</evidence>
<dbReference type="GO" id="GO:0006094">
    <property type="term" value="P:gluconeogenesis"/>
    <property type="evidence" value="ECO:0007669"/>
    <property type="project" value="UniProtKB-KW"/>
</dbReference>
<dbReference type="PROSITE" id="PS51671">
    <property type="entry name" value="ACT"/>
    <property type="match status" value="1"/>
</dbReference>
<evidence type="ECO:0000256" key="9">
    <source>
        <dbReference type="ARBA" id="ARBA00023239"/>
    </source>
</evidence>
<gene>
    <name evidence="13" type="primary">sdaAA</name>
    <name evidence="13" type="ORF">GJG86_10555</name>
</gene>
<comment type="pathway">
    <text evidence="2">Carbohydrate biosynthesis; gluconeogenesis.</text>
</comment>
<dbReference type="InterPro" id="IPR005130">
    <property type="entry name" value="Ser_deHydtase-like_asu"/>
</dbReference>
<keyword evidence="6 11" id="KW-0479">Metal-binding</keyword>
<dbReference type="GO" id="GO:0003941">
    <property type="term" value="F:L-serine ammonia-lyase activity"/>
    <property type="evidence" value="ECO:0007669"/>
    <property type="project" value="UniProtKB-UniRule"/>
</dbReference>
<dbReference type="GO" id="GO:0051539">
    <property type="term" value="F:4 iron, 4 sulfur cluster binding"/>
    <property type="evidence" value="ECO:0007669"/>
    <property type="project" value="UniProtKB-UniRule"/>
</dbReference>
<evidence type="ECO:0000256" key="1">
    <source>
        <dbReference type="ARBA" id="ARBA00001966"/>
    </source>
</evidence>
<dbReference type="Gene3D" id="3.30.1330.90">
    <property type="entry name" value="D-3-phosphoglycerate dehydrogenase, domain 3"/>
    <property type="match status" value="1"/>
</dbReference>
<keyword evidence="8 11" id="KW-0411">Iron-sulfur</keyword>